<dbReference type="Proteomes" id="UP000427820">
    <property type="component" value="Chromosome"/>
</dbReference>
<name>A0AA92ETQ1_9GAMM</name>
<organism evidence="1 2">
    <name type="scientific">Pseudidiomarina andamanensis</name>
    <dbReference type="NCBI Taxonomy" id="1940690"/>
    <lineage>
        <taxon>Bacteria</taxon>
        <taxon>Pseudomonadati</taxon>
        <taxon>Pseudomonadota</taxon>
        <taxon>Gammaproteobacteria</taxon>
        <taxon>Alteromonadales</taxon>
        <taxon>Idiomarinaceae</taxon>
        <taxon>Pseudidiomarina</taxon>
    </lineage>
</organism>
<dbReference type="AlphaFoldDB" id="A0AA92ETQ1"/>
<evidence type="ECO:0000313" key="2">
    <source>
        <dbReference type="Proteomes" id="UP000427820"/>
    </source>
</evidence>
<protein>
    <submittedName>
        <fullName evidence="1">Uncharacterized protein</fullName>
    </submittedName>
</protein>
<gene>
    <name evidence="1" type="ORF">D3795_05845</name>
</gene>
<accession>A0AA92ETQ1</accession>
<dbReference type="KEGG" id="panm:D3795_05845"/>
<dbReference type="EMBL" id="CP032551">
    <property type="protein sequence ID" value="QGT95718.1"/>
    <property type="molecule type" value="Genomic_DNA"/>
</dbReference>
<keyword evidence="2" id="KW-1185">Reference proteome</keyword>
<sequence>MTKNIFNKSQKNALAALGLPLWQKRAYLTDANLATPNSTTKSLDEKQPSAELSHGYRLGPWLLLFAERLPVNHPQWLVDFALALGQASSAVIAEVPSASKEQWDKAFIVTFNVGIQETIPAMVKAKLWNQIQQNAS</sequence>
<dbReference type="RefSeq" id="WP_156267022.1">
    <property type="nucleotide sequence ID" value="NZ_CP032551.1"/>
</dbReference>
<reference evidence="1 2" key="1">
    <citation type="submission" date="2018-09" db="EMBL/GenBank/DDBJ databases">
        <title>Whole genome sequencing of Idiomarina andamanensis W-5T (LMG 29773T= JCM 31645T).</title>
        <authorList>
            <person name="Das S.K."/>
        </authorList>
    </citation>
    <scope>NUCLEOTIDE SEQUENCE [LARGE SCALE GENOMIC DNA]</scope>
    <source>
        <strain evidence="1 2">W-5T</strain>
    </source>
</reference>
<evidence type="ECO:0000313" key="1">
    <source>
        <dbReference type="EMBL" id="QGT95718.1"/>
    </source>
</evidence>
<proteinExistence type="predicted"/>